<protein>
    <submittedName>
        <fullName evidence="1">Uncharacterized protein</fullName>
    </submittedName>
</protein>
<proteinExistence type="predicted"/>
<name>A0A2K9NQT4_BACTC</name>
<dbReference type="RefSeq" id="WP_102243156.1">
    <property type="nucleotide sequence ID" value="NZ_CP025704.1"/>
</dbReference>
<keyword evidence="2" id="KW-1185">Reference proteome</keyword>
<evidence type="ECO:0000313" key="1">
    <source>
        <dbReference type="EMBL" id="AUN97863.1"/>
    </source>
</evidence>
<organism evidence="1 2">
    <name type="scientific">Bacteriovorax stolpii</name>
    <name type="common">Bdellovibrio stolpii</name>
    <dbReference type="NCBI Taxonomy" id="960"/>
    <lineage>
        <taxon>Bacteria</taxon>
        <taxon>Pseudomonadati</taxon>
        <taxon>Bdellovibrionota</taxon>
        <taxon>Bacteriovoracia</taxon>
        <taxon>Bacteriovoracales</taxon>
        <taxon>Bacteriovoracaceae</taxon>
        <taxon>Bacteriovorax</taxon>
    </lineage>
</organism>
<dbReference type="KEGG" id="bsto:C0V70_07025"/>
<gene>
    <name evidence="1" type="ORF">C0V70_07025</name>
</gene>
<accession>A0A2K9NQT4</accession>
<sequence>MKLSLFAALLLLSTVNVHAIPPVPPSPIKSEPVVLNCKDLNALTEEEIEELNQDPERIVSVDHELREVCFKAN</sequence>
<dbReference type="AlphaFoldDB" id="A0A2K9NQT4"/>
<dbReference type="Proteomes" id="UP000235584">
    <property type="component" value="Chromosome"/>
</dbReference>
<dbReference type="EMBL" id="CP025704">
    <property type="protein sequence ID" value="AUN97863.1"/>
    <property type="molecule type" value="Genomic_DNA"/>
</dbReference>
<reference evidence="1 2" key="1">
    <citation type="submission" date="2018-01" db="EMBL/GenBank/DDBJ databases">
        <title>Complete genome sequence of Bacteriovorax stolpii DSM12778.</title>
        <authorList>
            <person name="Tang B."/>
            <person name="Chang J."/>
        </authorList>
    </citation>
    <scope>NUCLEOTIDE SEQUENCE [LARGE SCALE GENOMIC DNA]</scope>
    <source>
        <strain evidence="1 2">DSM 12778</strain>
    </source>
</reference>
<evidence type="ECO:0000313" key="2">
    <source>
        <dbReference type="Proteomes" id="UP000235584"/>
    </source>
</evidence>